<evidence type="ECO:0000256" key="1">
    <source>
        <dbReference type="ARBA" id="ARBA00022722"/>
    </source>
</evidence>
<evidence type="ECO:0000256" key="11">
    <source>
        <dbReference type="ARBA" id="ARBA00023204"/>
    </source>
</evidence>
<dbReference type="GO" id="GO:0000287">
    <property type="term" value="F:magnesium ion binding"/>
    <property type="evidence" value="ECO:0007669"/>
    <property type="project" value="UniProtKB-UniRule"/>
</dbReference>
<keyword evidence="20" id="KW-1185">Reference proteome</keyword>
<evidence type="ECO:0000256" key="14">
    <source>
        <dbReference type="ARBA" id="ARBA00048988"/>
    </source>
</evidence>
<dbReference type="InterPro" id="IPR027417">
    <property type="entry name" value="P-loop_NTPase"/>
</dbReference>
<dbReference type="InterPro" id="IPR004586">
    <property type="entry name" value="RecB"/>
</dbReference>
<dbReference type="EC" id="5.6.2.4" evidence="15"/>
<dbReference type="GO" id="GO:0003677">
    <property type="term" value="F:DNA binding"/>
    <property type="evidence" value="ECO:0007669"/>
    <property type="project" value="UniProtKB-UniRule"/>
</dbReference>
<keyword evidence="11 15" id="KW-0234">DNA repair</keyword>
<dbReference type="HAMAP" id="MF_01485">
    <property type="entry name" value="RecB"/>
    <property type="match status" value="1"/>
</dbReference>
<dbReference type="InterPro" id="IPR014016">
    <property type="entry name" value="UvrD-like_ATP-bd"/>
</dbReference>
<dbReference type="GO" id="GO:0005524">
    <property type="term" value="F:ATP binding"/>
    <property type="evidence" value="ECO:0007669"/>
    <property type="project" value="UniProtKB-UniRule"/>
</dbReference>
<feature type="binding site" evidence="15">
    <location>
        <position position="1127"/>
    </location>
    <ligand>
        <name>Mg(2+)</name>
        <dbReference type="ChEBI" id="CHEBI:18420"/>
    </ligand>
</feature>
<dbReference type="Proteomes" id="UP000236724">
    <property type="component" value="Unassembled WGS sequence"/>
</dbReference>
<evidence type="ECO:0000256" key="9">
    <source>
        <dbReference type="ARBA" id="ARBA00022842"/>
    </source>
</evidence>
<dbReference type="AlphaFoldDB" id="A0A1H6FGQ7"/>
<evidence type="ECO:0000256" key="10">
    <source>
        <dbReference type="ARBA" id="ARBA00023125"/>
    </source>
</evidence>
<sequence length="1236" mass="141938">MQTFDPVYSQLNGINLIEASAGTGKTYTIATLVLRLLLEQHLDIQQILVVTFTESATAELRDRVRHKIVEALAHLNADFYGSESIAVKPDETLSAILAQQKNTALCRKRLEKALHHFDEAAIYTIHGFCQRMLLENAFESGILFGTELLKDQTDLLEEIVLDFWRIHFYPDTDPQFLDYLMGRGYGPEKLTKFLRGKLGQAFLKRIPELNTESSTELPDKDAEADLLQAYITAFEEMRQSWPVVEVQVMKLLLQHPDLSRNKYRITSLQNWQVAMQQLCALAHPPIQVFEKFAQFTNNKLQEGTKKNGQTPEHVFFDLCDSVLETREALLEAYTQRELWLKHQLFDYAEAEFKKRKHALHQQSFDDLLQNLYFALVGEHGAALAEAIRKQYAAALIDEFQDTDPLQYAIFQHLFPADAQQAHSLFLIGDPKQAIYSFRGADIFTYLSAANDAHQRYTLDTNWRSKAALIAAVNQLFGRENPFLLEEIQFRPVNAPQSASKKSITKKPSAAMTLWFTERAAARQKDKKPIDKKWAKRFLPERVAGEILRLLNESDNGAEEAVMAGDIAVLVRSNQQAIEMQAALQQHRIPSVLYSRESLFASHEVVEMLHLMAAILEPWHERRLRTALATDLLGVDGNALEALADQEAVWERWLFSFQHWHERWHQHGFIQMFRNLLQQQHIAERLLQYPDGERRLTNLLHLSEVLQQASTQPQRGMHQLYQWLAQQSQQRPDDDVYQLRLESDAAAVKLVTIHKSKGLEYPVVFVPFAWDGLLRAGKDEICVFHDRDNAQRMLDLGSEDLQAHQNQAEHEEQAENLRLLYVAITRAKHHCYLVWGAFKDAQTSALGHLLHGSDTNIIQTPDTELRQDLDRLAANSQGCIQVNDLPQANVQAASYYPVNLEQQPVLEARPFSGKIPLPWSFASFTALVVAEVHTQQNNAQDNSEYQVDERLQRTGETSSGIATGETKQVDGSLSLIEETGHGNTPHPAFLFPAGANAGNFLHELLEHLNFNRWQADNDPGLFLHLLQAYGFAEELEAALYQWLDAILNTPLEQAENTAENNGEMPLTLAQLNNQQRLNELEFYFPLAKINTRGLYQILHPVWQQHWSKTFAMPPEFPPLEGFMMGFIDLVFEWQGRFYLVDYKSNRLGEDIADYHQDRLLAAMQEKHYLLQYHIYTVALHRYLQQRIADYHYDTHFGGVYYLFLRGMRPDLGADYGIFQDRPELELIEQLSEYFGQE</sequence>
<name>A0A1H6FGQ7_9GAMM</name>
<feature type="binding site" evidence="16">
    <location>
        <begin position="19"/>
        <end position="26"/>
    </location>
    <ligand>
        <name>ATP</name>
        <dbReference type="ChEBI" id="CHEBI:30616"/>
    </ligand>
</feature>
<dbReference type="OrthoDB" id="9810135at2"/>
<keyword evidence="3 15" id="KW-0547">Nucleotide-binding</keyword>
<feature type="active site" description="For nuclease activity" evidence="15">
    <location>
        <position position="1140"/>
    </location>
</feature>
<feature type="binding site" evidence="15">
    <location>
        <position position="1001"/>
    </location>
    <ligand>
        <name>Mg(2+)</name>
        <dbReference type="ChEBI" id="CHEBI:18420"/>
    </ligand>
</feature>
<evidence type="ECO:0000256" key="7">
    <source>
        <dbReference type="ARBA" id="ARBA00022839"/>
    </source>
</evidence>
<comment type="catalytic activity">
    <reaction evidence="15">
        <text>Exonucleolytic cleavage (in the presence of ATP) in either 5'- to 3'- or 3'- to 5'-direction to yield 5'-phosphooligonucleotides.</text>
        <dbReference type="EC" id="3.1.11.5"/>
    </reaction>
</comment>
<dbReference type="RefSeq" id="WP_103922071.1">
    <property type="nucleotide sequence ID" value="NZ_FMSV02000552.1"/>
</dbReference>
<feature type="domain" description="UvrD-like helicase ATP-binding" evidence="17">
    <location>
        <begin position="1"/>
        <end position="465"/>
    </location>
</feature>
<keyword evidence="10 15" id="KW-0238">DNA-binding</keyword>
<dbReference type="Gene3D" id="1.10.486.10">
    <property type="entry name" value="PCRA, domain 4"/>
    <property type="match status" value="1"/>
</dbReference>
<evidence type="ECO:0000256" key="12">
    <source>
        <dbReference type="ARBA" id="ARBA00023235"/>
    </source>
</evidence>
<dbReference type="Gene3D" id="1.10.3170.10">
    <property type="entry name" value="Recbcd, chain B, domain 2"/>
    <property type="match status" value="1"/>
</dbReference>
<evidence type="ECO:0000256" key="3">
    <source>
        <dbReference type="ARBA" id="ARBA00022741"/>
    </source>
</evidence>
<comment type="subunit">
    <text evidence="15">Heterotrimer of RecB, RecC and RecD. All subunits contribute to DNA-binding. Interacts with RecA.</text>
</comment>
<dbReference type="Gene3D" id="3.40.50.300">
    <property type="entry name" value="P-loop containing nucleotide triphosphate hydrolases"/>
    <property type="match status" value="2"/>
</dbReference>
<evidence type="ECO:0000259" key="18">
    <source>
        <dbReference type="PROSITE" id="PS51217"/>
    </source>
</evidence>
<evidence type="ECO:0000256" key="6">
    <source>
        <dbReference type="ARBA" id="ARBA00022806"/>
    </source>
</evidence>
<dbReference type="PROSITE" id="PS51217">
    <property type="entry name" value="UVRD_HELICASE_CTER"/>
    <property type="match status" value="1"/>
</dbReference>
<dbReference type="EC" id="3.1.11.5" evidence="15"/>
<evidence type="ECO:0000313" key="19">
    <source>
        <dbReference type="EMBL" id="SEH08539.1"/>
    </source>
</evidence>
<reference evidence="19 20" key="1">
    <citation type="submission" date="2016-10" db="EMBL/GenBank/DDBJ databases">
        <authorList>
            <person name="de Groot N.N."/>
        </authorList>
    </citation>
    <scope>NUCLEOTIDE SEQUENCE [LARGE SCALE GENOMIC DNA]</scope>
    <source>
        <strain evidence="19">MBHS1</strain>
    </source>
</reference>
<keyword evidence="6 15" id="KW-0347">Helicase</keyword>
<comment type="catalytic activity">
    <reaction evidence="14 15">
        <text>ATP + H2O = ADP + phosphate + H(+)</text>
        <dbReference type="Rhea" id="RHEA:13065"/>
        <dbReference type="ChEBI" id="CHEBI:15377"/>
        <dbReference type="ChEBI" id="CHEBI:15378"/>
        <dbReference type="ChEBI" id="CHEBI:30616"/>
        <dbReference type="ChEBI" id="CHEBI:43474"/>
        <dbReference type="ChEBI" id="CHEBI:456216"/>
        <dbReference type="EC" id="5.6.2.4"/>
    </reaction>
</comment>
<evidence type="ECO:0000256" key="8">
    <source>
        <dbReference type="ARBA" id="ARBA00022840"/>
    </source>
</evidence>
<dbReference type="InterPro" id="IPR014017">
    <property type="entry name" value="DNA_helicase_UvrD-like_C"/>
</dbReference>
<comment type="domain">
    <text evidence="15">The N-terminal DNA-binding domain is a ssDNA-dependent ATPase and has ATP-dependent 3'-5' helicase function. This domain interacts with RecC.</text>
</comment>
<evidence type="ECO:0000259" key="17">
    <source>
        <dbReference type="PROSITE" id="PS51198"/>
    </source>
</evidence>
<dbReference type="GO" id="GO:0000724">
    <property type="term" value="P:double-strand break repair via homologous recombination"/>
    <property type="evidence" value="ECO:0007669"/>
    <property type="project" value="UniProtKB-UniRule"/>
</dbReference>
<keyword evidence="5 15" id="KW-0378">Hydrolase</keyword>
<dbReference type="SUPFAM" id="SSF52540">
    <property type="entry name" value="P-loop containing nucleoside triphosphate hydrolases"/>
    <property type="match status" value="1"/>
</dbReference>
<evidence type="ECO:0000256" key="5">
    <source>
        <dbReference type="ARBA" id="ARBA00022801"/>
    </source>
</evidence>
<evidence type="ECO:0000256" key="2">
    <source>
        <dbReference type="ARBA" id="ARBA00022723"/>
    </source>
</evidence>
<evidence type="ECO:0000256" key="13">
    <source>
        <dbReference type="ARBA" id="ARBA00034617"/>
    </source>
</evidence>
<comment type="domain">
    <text evidence="15">The C-terminal domain has nuclease activity and interacts with RecD. It interacts with RecA, facilitating its loading onto ssDNA.</text>
</comment>
<evidence type="ECO:0000256" key="4">
    <source>
        <dbReference type="ARBA" id="ARBA00022763"/>
    </source>
</evidence>
<comment type="similarity">
    <text evidence="15">Belongs to the helicase family. UvrD subfamily.</text>
</comment>
<keyword evidence="1 15" id="KW-0540">Nuclease</keyword>
<comment type="cofactor">
    <cofactor evidence="15">
        <name>Mg(2+)</name>
        <dbReference type="ChEBI" id="CHEBI:18420"/>
    </cofactor>
    <text evidence="15">Binds 1 Mg(2+) ion per subunit.</text>
</comment>
<comment type="function">
    <text evidence="15">A helicase/nuclease that prepares dsDNA breaks (DSB) for recombinational DNA repair. Binds to DSBs and unwinds DNA via a highly rapid and processive ATP-dependent bidirectional helicase activity. Unwinds dsDNA until it encounters a Chi (crossover hotspot instigator) sequence from the 3' direction. Cuts ssDNA a few nucleotides 3' to the Chi site. The properties and activities of the enzyme are changed at Chi. The Chi-altered holoenzyme produces a long 3'-ssDNA overhang and facilitates RecA-binding to the ssDNA for homologous DNA recombination and repair. Holoenzyme degrades any linearized DNA that is unable to undergo homologous recombination. In the holoenzyme this subunit contributes ATPase, 3'-5' helicase, exonuclease activity and loads RecA onto ssDNA.</text>
</comment>
<dbReference type="Gene3D" id="3.90.320.10">
    <property type="match status" value="1"/>
</dbReference>
<evidence type="ECO:0000256" key="15">
    <source>
        <dbReference type="HAMAP-Rule" id="MF_01485"/>
    </source>
</evidence>
<organism evidence="19 20">
    <name type="scientific">Candidatus Venteria ishoeyi</name>
    <dbReference type="NCBI Taxonomy" id="1899563"/>
    <lineage>
        <taxon>Bacteria</taxon>
        <taxon>Pseudomonadati</taxon>
        <taxon>Pseudomonadota</taxon>
        <taxon>Gammaproteobacteria</taxon>
        <taxon>Thiotrichales</taxon>
        <taxon>Thiotrichaceae</taxon>
        <taxon>Venteria</taxon>
    </lineage>
</organism>
<keyword evidence="12 15" id="KW-0413">Isomerase</keyword>
<feature type="binding site" evidence="15">
    <location>
        <position position="1140"/>
    </location>
    <ligand>
        <name>Mg(2+)</name>
        <dbReference type="ChEBI" id="CHEBI:18420"/>
    </ligand>
</feature>
<dbReference type="PANTHER" id="PTHR11070:SF23">
    <property type="entry name" value="RECBCD ENZYME SUBUNIT RECB"/>
    <property type="match status" value="1"/>
</dbReference>
<dbReference type="GO" id="GO:0016887">
    <property type="term" value="F:ATP hydrolysis activity"/>
    <property type="evidence" value="ECO:0007669"/>
    <property type="project" value="RHEA"/>
</dbReference>
<dbReference type="Pfam" id="PF13361">
    <property type="entry name" value="UvrD_C"/>
    <property type="match status" value="1"/>
</dbReference>
<dbReference type="GO" id="GO:0009338">
    <property type="term" value="C:exodeoxyribonuclease V complex"/>
    <property type="evidence" value="ECO:0007669"/>
    <property type="project" value="TreeGrafter"/>
</dbReference>
<feature type="region of interest" description="Nuclease activity, interacts with RecD and RecA" evidence="15">
    <location>
        <begin position="917"/>
        <end position="1236"/>
    </location>
</feature>
<dbReference type="PROSITE" id="PS51198">
    <property type="entry name" value="UVRD_HELICASE_ATP_BIND"/>
    <property type="match status" value="1"/>
</dbReference>
<protein>
    <recommendedName>
        <fullName evidence="15">RecBCD enzyme subunit RecB</fullName>
        <ecNumber evidence="15">3.1.11.5</ecNumber>
        <ecNumber evidence="15">5.6.2.4</ecNumber>
    </recommendedName>
    <alternativeName>
        <fullName evidence="15">DNA 3'-5' helicase subunit RecB</fullName>
    </alternativeName>
    <alternativeName>
        <fullName evidence="15">Exonuclease V subunit RecB</fullName>
        <shortName evidence="15">ExoV subunit RecB</shortName>
    </alternativeName>
    <alternativeName>
        <fullName evidence="15">Helicase/nuclease RecBCD subunit RecB</fullName>
    </alternativeName>
</protein>
<feature type="region of interest" description="DNA-binding and helicase activity, interacts with RecC" evidence="15">
    <location>
        <begin position="1"/>
        <end position="865"/>
    </location>
</feature>
<dbReference type="EMBL" id="FMSV02000552">
    <property type="protein sequence ID" value="SEH08539.1"/>
    <property type="molecule type" value="Genomic_DNA"/>
</dbReference>
<keyword evidence="4 15" id="KW-0227">DNA damage</keyword>
<dbReference type="GO" id="GO:0043138">
    <property type="term" value="F:3'-5' DNA helicase activity"/>
    <property type="evidence" value="ECO:0007669"/>
    <property type="project" value="UniProtKB-UniRule"/>
</dbReference>
<dbReference type="InterPro" id="IPR011604">
    <property type="entry name" value="PDDEXK-like_dom_sf"/>
</dbReference>
<dbReference type="NCBIfam" id="TIGR00609">
    <property type="entry name" value="recB"/>
    <property type="match status" value="1"/>
</dbReference>
<comment type="miscellaneous">
    <text evidence="15">In the RecBCD complex, RecB has a slow 3'-5' helicase, an exonuclease activity and loads RecA onto ssDNA, RecD has a fast 5'-3' helicase activity, while RecC stimulates the ATPase and processivity of the RecB helicase and contributes to recognition of the Chi site.</text>
</comment>
<dbReference type="InterPro" id="IPR000212">
    <property type="entry name" value="DNA_helicase_UvrD/REP"/>
</dbReference>
<keyword evidence="9 15" id="KW-0460">Magnesium</keyword>
<dbReference type="GO" id="GO:0005829">
    <property type="term" value="C:cytosol"/>
    <property type="evidence" value="ECO:0007669"/>
    <property type="project" value="TreeGrafter"/>
</dbReference>
<proteinExistence type="inferred from homology"/>
<feature type="domain" description="UvrD-like helicase C-terminal" evidence="18">
    <location>
        <begin position="493"/>
        <end position="757"/>
    </location>
</feature>
<dbReference type="Pfam" id="PF00580">
    <property type="entry name" value="UvrD-helicase"/>
    <property type="match status" value="1"/>
</dbReference>
<keyword evidence="7 15" id="KW-0269">Exonuclease</keyword>
<dbReference type="GO" id="GO:0008854">
    <property type="term" value="F:exodeoxyribonuclease V activity"/>
    <property type="evidence" value="ECO:0007669"/>
    <property type="project" value="UniProtKB-EC"/>
</dbReference>
<keyword evidence="2 15" id="KW-0479">Metal-binding</keyword>
<dbReference type="CDD" id="cd22352">
    <property type="entry name" value="RecB_C-like"/>
    <property type="match status" value="1"/>
</dbReference>
<accession>A0A1H6FGQ7</accession>
<evidence type="ECO:0000256" key="16">
    <source>
        <dbReference type="PROSITE-ProRule" id="PRU00560"/>
    </source>
</evidence>
<dbReference type="SUPFAM" id="SSF52980">
    <property type="entry name" value="Restriction endonuclease-like"/>
    <property type="match status" value="1"/>
</dbReference>
<gene>
    <name evidence="15 19" type="primary">recB</name>
    <name evidence="19" type="ORF">MBHS_04431</name>
</gene>
<comment type="catalytic activity">
    <reaction evidence="13 15">
        <text>Couples ATP hydrolysis with the unwinding of duplex DNA by translocating in the 3'-5' direction.</text>
        <dbReference type="EC" id="5.6.2.4"/>
    </reaction>
</comment>
<dbReference type="InterPro" id="IPR011335">
    <property type="entry name" value="Restrct_endonuc-II-like"/>
</dbReference>
<dbReference type="PANTHER" id="PTHR11070">
    <property type="entry name" value="UVRD / RECB / PCRA DNA HELICASE FAMILY MEMBER"/>
    <property type="match status" value="1"/>
</dbReference>
<evidence type="ECO:0000313" key="20">
    <source>
        <dbReference type="Proteomes" id="UP000236724"/>
    </source>
</evidence>
<keyword evidence="8 15" id="KW-0067">ATP-binding</keyword>